<evidence type="ECO:0000256" key="1">
    <source>
        <dbReference type="SAM" id="MobiDB-lite"/>
    </source>
</evidence>
<dbReference type="AlphaFoldDB" id="A0A6P2D2J3"/>
<gene>
    <name evidence="2" type="ORF">SOIL9_21660</name>
</gene>
<protein>
    <recommendedName>
        <fullName evidence="4">Penicillin-binding protein activator LpoB</fullName>
    </recommendedName>
</protein>
<sequence length="216" mass="23596">MNRRRFFGLAGTSLAGFAASTLLGCRGQQVGEVMKDNKKDLVGNTAAGAETYKPLIDEALGKLLARQGAGLQPVSAPVPAPKRICFVGLENKSSEEIGDFKEQIIETIDTRISTSQTFSQVSRKFTEAGLREARLRPDELFLPAKQRQFLAVMESAGAPFDYLLFATVTSGTTRSTSDNTQKDYMLTLELVNIQTGTPDKESASIRKGYRKSHGLR</sequence>
<keyword evidence="3" id="KW-1185">Reference proteome</keyword>
<proteinExistence type="predicted"/>
<dbReference type="Gene3D" id="3.40.50.10610">
    <property type="entry name" value="ABC-type transport auxiliary lipoprotein component"/>
    <property type="match status" value="1"/>
</dbReference>
<feature type="region of interest" description="Disordered" evidence="1">
    <location>
        <begin position="197"/>
        <end position="216"/>
    </location>
</feature>
<dbReference type="PROSITE" id="PS51257">
    <property type="entry name" value="PROKAR_LIPOPROTEIN"/>
    <property type="match status" value="1"/>
</dbReference>
<dbReference type="EMBL" id="LR593886">
    <property type="protein sequence ID" value="VTR95548.1"/>
    <property type="molecule type" value="Genomic_DNA"/>
</dbReference>
<reference evidence="2 3" key="1">
    <citation type="submission" date="2019-05" db="EMBL/GenBank/DDBJ databases">
        <authorList>
            <consortium name="Science for Life Laboratories"/>
        </authorList>
    </citation>
    <scope>NUCLEOTIDE SEQUENCE [LARGE SCALE GENOMIC DNA]</scope>
    <source>
        <strain evidence="2">Soil9</strain>
    </source>
</reference>
<evidence type="ECO:0008006" key="4">
    <source>
        <dbReference type="Google" id="ProtNLM"/>
    </source>
</evidence>
<name>A0A6P2D2J3_9BACT</name>
<organism evidence="2 3">
    <name type="scientific">Gemmata massiliana</name>
    <dbReference type="NCBI Taxonomy" id="1210884"/>
    <lineage>
        <taxon>Bacteria</taxon>
        <taxon>Pseudomonadati</taxon>
        <taxon>Planctomycetota</taxon>
        <taxon>Planctomycetia</taxon>
        <taxon>Gemmatales</taxon>
        <taxon>Gemmataceae</taxon>
        <taxon>Gemmata</taxon>
    </lineage>
</organism>
<dbReference type="KEGG" id="gms:SOIL9_21660"/>
<accession>A0A6P2D2J3</accession>
<dbReference type="Pfam" id="PF13036">
    <property type="entry name" value="LpoB"/>
    <property type="match status" value="1"/>
</dbReference>
<evidence type="ECO:0000313" key="3">
    <source>
        <dbReference type="Proteomes" id="UP000464178"/>
    </source>
</evidence>
<evidence type="ECO:0000313" key="2">
    <source>
        <dbReference type="EMBL" id="VTR95548.1"/>
    </source>
</evidence>
<feature type="compositionally biased region" description="Basic residues" evidence="1">
    <location>
        <begin position="207"/>
        <end position="216"/>
    </location>
</feature>
<dbReference type="Proteomes" id="UP000464178">
    <property type="component" value="Chromosome"/>
</dbReference>
<dbReference type="InterPro" id="IPR014094">
    <property type="entry name" value="LpoB"/>
</dbReference>
<dbReference type="RefSeq" id="WP_162669950.1">
    <property type="nucleotide sequence ID" value="NZ_LR593886.1"/>
</dbReference>